<dbReference type="SUPFAM" id="SSF53187">
    <property type="entry name" value="Zn-dependent exopeptidases"/>
    <property type="match status" value="1"/>
</dbReference>
<accession>A0A1G6V5F4</accession>
<dbReference type="AlphaFoldDB" id="A0A1G6V5F4"/>
<sequence>MHTYRQVLLLVLSFFSLNQAFAQELSERSLIKSMVFLSADKLEGRRTGEKGNMEAREFILNHFQKLNLDSHYTDYLQPFSFKSRRGEKEYEGVNVVAFIPGTESKKLIVVTAHYDHVGIGRKNAEGDSIYNGADDNASGTAALLEMATFFSNNPPKHGIIFAALDAEELGLQGARALVRDFPFPLEQVLLNVNMDMISRNEKGELYVSGTHYNPGLKTILEELAVDSFPKLKFGHDIPGTGADDWTRSSDHAAFFEKQIPHLYFGVEDHEDYHKPSDEYKNIDQKFFVSAAELILKCILQLDEDLEKE</sequence>
<keyword evidence="1" id="KW-0732">Signal</keyword>
<protein>
    <submittedName>
        <fullName evidence="3">Peptidase family M28</fullName>
    </submittedName>
</protein>
<dbReference type="InterPro" id="IPR007484">
    <property type="entry name" value="Peptidase_M28"/>
</dbReference>
<evidence type="ECO:0000256" key="1">
    <source>
        <dbReference type="SAM" id="SignalP"/>
    </source>
</evidence>
<evidence type="ECO:0000313" key="3">
    <source>
        <dbReference type="EMBL" id="SDD48684.1"/>
    </source>
</evidence>
<dbReference type="Gene3D" id="3.40.630.10">
    <property type="entry name" value="Zn peptidases"/>
    <property type="match status" value="1"/>
</dbReference>
<dbReference type="RefSeq" id="WP_087940382.1">
    <property type="nucleotide sequence ID" value="NZ_FNAC01000032.1"/>
</dbReference>
<dbReference type="Pfam" id="PF04389">
    <property type="entry name" value="Peptidase_M28"/>
    <property type="match status" value="1"/>
</dbReference>
<gene>
    <name evidence="3" type="ORF">SAMN04488104_103245</name>
</gene>
<evidence type="ECO:0000259" key="2">
    <source>
        <dbReference type="Pfam" id="PF04389"/>
    </source>
</evidence>
<feature type="signal peptide" evidence="1">
    <location>
        <begin position="1"/>
        <end position="22"/>
    </location>
</feature>
<dbReference type="OrthoDB" id="1521787at2"/>
<reference evidence="4" key="1">
    <citation type="submission" date="2016-10" db="EMBL/GenBank/DDBJ databases">
        <authorList>
            <person name="Varghese N."/>
            <person name="Submissions S."/>
        </authorList>
    </citation>
    <scope>NUCLEOTIDE SEQUENCE [LARGE SCALE GENOMIC DNA]</scope>
    <source>
        <strain evidence="4">DSM 23095</strain>
    </source>
</reference>
<organism evidence="3 4">
    <name type="scientific">Algoriphagus faecimaris</name>
    <dbReference type="NCBI Taxonomy" id="686796"/>
    <lineage>
        <taxon>Bacteria</taxon>
        <taxon>Pseudomonadati</taxon>
        <taxon>Bacteroidota</taxon>
        <taxon>Cytophagia</taxon>
        <taxon>Cytophagales</taxon>
        <taxon>Cyclobacteriaceae</taxon>
        <taxon>Algoriphagus</taxon>
    </lineage>
</organism>
<dbReference type="PANTHER" id="PTHR12147">
    <property type="entry name" value="METALLOPEPTIDASE M28 FAMILY MEMBER"/>
    <property type="match status" value="1"/>
</dbReference>
<dbReference type="InterPro" id="IPR045175">
    <property type="entry name" value="M28_fam"/>
</dbReference>
<name>A0A1G6V5F4_9BACT</name>
<proteinExistence type="predicted"/>
<dbReference type="STRING" id="686796.SAMN04488104_103245"/>
<feature type="domain" description="Peptidase M28" evidence="2">
    <location>
        <begin position="94"/>
        <end position="296"/>
    </location>
</feature>
<dbReference type="Proteomes" id="UP000199060">
    <property type="component" value="Unassembled WGS sequence"/>
</dbReference>
<dbReference type="PANTHER" id="PTHR12147:SF26">
    <property type="entry name" value="PEPTIDASE M28 DOMAIN-CONTAINING PROTEIN"/>
    <property type="match status" value="1"/>
</dbReference>
<evidence type="ECO:0000313" key="4">
    <source>
        <dbReference type="Proteomes" id="UP000199060"/>
    </source>
</evidence>
<dbReference type="EMBL" id="FNAC01000032">
    <property type="protein sequence ID" value="SDD48684.1"/>
    <property type="molecule type" value="Genomic_DNA"/>
</dbReference>
<dbReference type="GO" id="GO:0006508">
    <property type="term" value="P:proteolysis"/>
    <property type="evidence" value="ECO:0007669"/>
    <property type="project" value="InterPro"/>
</dbReference>
<feature type="chain" id="PRO_5011649103" evidence="1">
    <location>
        <begin position="23"/>
        <end position="308"/>
    </location>
</feature>
<keyword evidence="4" id="KW-1185">Reference proteome</keyword>
<dbReference type="GO" id="GO:0008235">
    <property type="term" value="F:metalloexopeptidase activity"/>
    <property type="evidence" value="ECO:0007669"/>
    <property type="project" value="InterPro"/>
</dbReference>